<proteinExistence type="predicted"/>
<dbReference type="EMBL" id="BK015060">
    <property type="protein sequence ID" value="DAD89377.1"/>
    <property type="molecule type" value="Genomic_DNA"/>
</dbReference>
<reference evidence="1" key="1">
    <citation type="journal article" date="2021" name="Proc. Natl. Acad. Sci. U.S.A.">
        <title>A Catalog of Tens of Thousands of Viruses from Human Metagenomes Reveals Hidden Associations with Chronic Diseases.</title>
        <authorList>
            <person name="Tisza M.J."/>
            <person name="Buck C.B."/>
        </authorList>
    </citation>
    <scope>NUCLEOTIDE SEQUENCE</scope>
    <source>
        <strain evidence="1">CtiJY10</strain>
    </source>
</reference>
<sequence>MLDWEQSLRKQRSTLSPHLLVFVKPWMPRKKSSLL</sequence>
<evidence type="ECO:0000313" key="1">
    <source>
        <dbReference type="EMBL" id="DAD89377.1"/>
    </source>
</evidence>
<organism evidence="1">
    <name type="scientific">Podoviridae sp. ctiJY10</name>
    <dbReference type="NCBI Taxonomy" id="2826572"/>
    <lineage>
        <taxon>Viruses</taxon>
        <taxon>Duplodnaviria</taxon>
        <taxon>Heunggongvirae</taxon>
        <taxon>Uroviricota</taxon>
        <taxon>Caudoviricetes</taxon>
    </lineage>
</organism>
<name>A0A8S5N431_9CAUD</name>
<accession>A0A8S5N431</accession>
<protein>
    <submittedName>
        <fullName evidence="1">Uncharacterized protein</fullName>
    </submittedName>
</protein>